<evidence type="ECO:0008006" key="6">
    <source>
        <dbReference type="Google" id="ProtNLM"/>
    </source>
</evidence>
<evidence type="ECO:0000313" key="5">
    <source>
        <dbReference type="Proteomes" id="UP000803844"/>
    </source>
</evidence>
<name>A0A9P4Y2A3_CRYP1</name>
<dbReference type="InterPro" id="IPR056693">
    <property type="entry name" value="DUF7791"/>
</dbReference>
<dbReference type="PANTHER" id="PTHR10039">
    <property type="entry name" value="AMELOGENIN"/>
    <property type="match status" value="1"/>
</dbReference>
<dbReference type="PANTHER" id="PTHR10039:SF5">
    <property type="entry name" value="NACHT DOMAIN-CONTAINING PROTEIN"/>
    <property type="match status" value="1"/>
</dbReference>
<proteinExistence type="predicted"/>
<dbReference type="EMBL" id="MU032348">
    <property type="protein sequence ID" value="KAF3765236.1"/>
    <property type="molecule type" value="Genomic_DNA"/>
</dbReference>
<dbReference type="GeneID" id="63834447"/>
<dbReference type="InterPro" id="IPR027417">
    <property type="entry name" value="P-loop_NTPase"/>
</dbReference>
<dbReference type="OrthoDB" id="443402at2759"/>
<dbReference type="SUPFAM" id="SSF52540">
    <property type="entry name" value="P-loop containing nucleoside triphosphate hydrolases"/>
    <property type="match status" value="1"/>
</dbReference>
<evidence type="ECO:0000259" key="3">
    <source>
        <dbReference type="Pfam" id="PF25053"/>
    </source>
</evidence>
<dbReference type="Gene3D" id="3.40.50.300">
    <property type="entry name" value="P-loop containing nucleotide triphosphate hydrolases"/>
    <property type="match status" value="1"/>
</dbReference>
<reference evidence="4" key="1">
    <citation type="journal article" date="2020" name="Phytopathology">
        <title>Genome sequence of the chestnut blight fungus Cryphonectria parasitica EP155: A fundamental resource for an archetypical invasive plant pathogen.</title>
        <authorList>
            <person name="Crouch J.A."/>
            <person name="Dawe A."/>
            <person name="Aerts A."/>
            <person name="Barry K."/>
            <person name="Churchill A.C.L."/>
            <person name="Grimwood J."/>
            <person name="Hillman B."/>
            <person name="Milgroom M.G."/>
            <person name="Pangilinan J."/>
            <person name="Smith M."/>
            <person name="Salamov A."/>
            <person name="Schmutz J."/>
            <person name="Yadav J."/>
            <person name="Grigoriev I.V."/>
            <person name="Nuss D."/>
        </authorList>
    </citation>
    <scope>NUCLEOTIDE SEQUENCE</scope>
    <source>
        <strain evidence="4">EP155</strain>
    </source>
</reference>
<evidence type="ECO:0000259" key="2">
    <source>
        <dbReference type="Pfam" id="PF24883"/>
    </source>
</evidence>
<organism evidence="4 5">
    <name type="scientific">Cryphonectria parasitica (strain ATCC 38755 / EP155)</name>
    <dbReference type="NCBI Taxonomy" id="660469"/>
    <lineage>
        <taxon>Eukaryota</taxon>
        <taxon>Fungi</taxon>
        <taxon>Dikarya</taxon>
        <taxon>Ascomycota</taxon>
        <taxon>Pezizomycotina</taxon>
        <taxon>Sordariomycetes</taxon>
        <taxon>Sordariomycetidae</taxon>
        <taxon>Diaporthales</taxon>
        <taxon>Cryphonectriaceae</taxon>
        <taxon>Cryphonectria-Endothia species complex</taxon>
        <taxon>Cryphonectria</taxon>
    </lineage>
</organism>
<dbReference type="AlphaFoldDB" id="A0A9P4Y2A3"/>
<dbReference type="RefSeq" id="XP_040776197.1">
    <property type="nucleotide sequence ID" value="XM_040917318.1"/>
</dbReference>
<feature type="domain" description="Nephrocystin 3-like N-terminal" evidence="2">
    <location>
        <begin position="96"/>
        <end position="283"/>
    </location>
</feature>
<feature type="non-terminal residue" evidence="4">
    <location>
        <position position="530"/>
    </location>
</feature>
<feature type="domain" description="DUF7791" evidence="3">
    <location>
        <begin position="393"/>
        <end position="529"/>
    </location>
</feature>
<gene>
    <name evidence="4" type="ORF">M406DRAFT_259767</name>
</gene>
<sequence>MQYLRNIEKRLDTLAVDKNNLWADGRAVLNWKDERPIVNEGPESTALRAYVRNVENFYSTSVVKKAEEKRKSILQTLNFDQLHERELAIPEAHRRTFQWIFSSNMDQGRSFLEWLRTQNGVFWINGKAGSGKSTLMKFITEHRITNNCLEEWADPFAYKLAIAKHYFWSPGVTIQKSQEGLLRSLLLQILNQHPYLIESVCEDRWSADYTESFTPWTWARLSKAMMALAQPKKHGQAAKPGRILRICLFIDGLDEYEGDHTDLIEFLFRLSRSPNVKICTSSRAWIEFADAFDSSQWKMCMHELTSPDIRQFVQDSLEGHARFKRLQIRSRDAASDLIRRIISRSEGVFLWVYLVVRSLLRGLRNEDNLSTLRQRVDALPSDLEKFFERILSSVEDIYRERAARLFLTLSYARRSFPVFTFLFFNFDQQPVEAQAQELAFLGDWPRVDSAPLDTLLTKKRQLIAQCKDMIHIAPDSHAPVLFGERVSFLHRTIVDYIHTEQTSAYLHQLAGDFDPRTLLFDAYLGQSRAL</sequence>
<dbReference type="Pfam" id="PF24883">
    <property type="entry name" value="NPHP3_N"/>
    <property type="match status" value="1"/>
</dbReference>
<accession>A0A9P4Y2A3</accession>
<comment type="caution">
    <text evidence="4">The sequence shown here is derived from an EMBL/GenBank/DDBJ whole genome shotgun (WGS) entry which is preliminary data.</text>
</comment>
<dbReference type="Proteomes" id="UP000803844">
    <property type="component" value="Unassembled WGS sequence"/>
</dbReference>
<protein>
    <recommendedName>
        <fullName evidence="6">NACHT domain-containing protein</fullName>
    </recommendedName>
</protein>
<dbReference type="Pfam" id="PF25053">
    <property type="entry name" value="DUF7791"/>
    <property type="match status" value="1"/>
</dbReference>
<evidence type="ECO:0000313" key="4">
    <source>
        <dbReference type="EMBL" id="KAF3765236.1"/>
    </source>
</evidence>
<evidence type="ECO:0000256" key="1">
    <source>
        <dbReference type="ARBA" id="ARBA00022737"/>
    </source>
</evidence>
<keyword evidence="1" id="KW-0677">Repeat</keyword>
<dbReference type="InterPro" id="IPR056884">
    <property type="entry name" value="NPHP3-like_N"/>
</dbReference>
<keyword evidence="5" id="KW-1185">Reference proteome</keyword>